<keyword evidence="1" id="KW-1133">Transmembrane helix</keyword>
<reference evidence="2" key="1">
    <citation type="journal article" date="2023" name="Mol. Ecol. Resour.">
        <title>Chromosome-level genome assembly of a triploid poplar Populus alba 'Berolinensis'.</title>
        <authorList>
            <person name="Chen S."/>
            <person name="Yu Y."/>
            <person name="Wang X."/>
            <person name="Wang S."/>
            <person name="Zhang T."/>
            <person name="Zhou Y."/>
            <person name="He R."/>
            <person name="Meng N."/>
            <person name="Wang Y."/>
            <person name="Liu W."/>
            <person name="Liu Z."/>
            <person name="Liu J."/>
            <person name="Guo Q."/>
            <person name="Huang H."/>
            <person name="Sederoff R.R."/>
            <person name="Wang G."/>
            <person name="Qu G."/>
            <person name="Chen S."/>
        </authorList>
    </citation>
    <scope>NUCLEOTIDE SEQUENCE</scope>
    <source>
        <strain evidence="2">SC-2020</strain>
    </source>
</reference>
<keyword evidence="1" id="KW-0812">Transmembrane</keyword>
<dbReference type="AlphaFoldDB" id="A0AAD6VWM8"/>
<accession>A0AAD6VWM8</accession>
<protein>
    <submittedName>
        <fullName evidence="2">Uncharacterized protein</fullName>
    </submittedName>
</protein>
<comment type="caution">
    <text evidence="2">The sequence shown here is derived from an EMBL/GenBank/DDBJ whole genome shotgun (WGS) entry which is preliminary data.</text>
</comment>
<feature type="transmembrane region" description="Helical" evidence="1">
    <location>
        <begin position="21"/>
        <end position="40"/>
    </location>
</feature>
<organism evidence="2 3">
    <name type="scientific">Populus alba x Populus x berolinensis</name>
    <dbReference type="NCBI Taxonomy" id="444605"/>
    <lineage>
        <taxon>Eukaryota</taxon>
        <taxon>Viridiplantae</taxon>
        <taxon>Streptophyta</taxon>
        <taxon>Embryophyta</taxon>
        <taxon>Tracheophyta</taxon>
        <taxon>Spermatophyta</taxon>
        <taxon>Magnoliopsida</taxon>
        <taxon>eudicotyledons</taxon>
        <taxon>Gunneridae</taxon>
        <taxon>Pentapetalae</taxon>
        <taxon>rosids</taxon>
        <taxon>fabids</taxon>
        <taxon>Malpighiales</taxon>
        <taxon>Salicaceae</taxon>
        <taxon>Saliceae</taxon>
        <taxon>Populus</taxon>
    </lineage>
</organism>
<evidence type="ECO:0000313" key="2">
    <source>
        <dbReference type="EMBL" id="KAJ6990722.1"/>
    </source>
</evidence>
<keyword evidence="3" id="KW-1185">Reference proteome</keyword>
<dbReference type="Proteomes" id="UP001164929">
    <property type="component" value="Chromosome 7"/>
</dbReference>
<gene>
    <name evidence="2" type="ORF">NC653_019088</name>
</gene>
<sequence length="134" mass="15439">MVYTLVMVKLLQHSRGSCTTIFVFDHYGAQLILLLINQWIKQVRFTTRSGYIERVVHGGDGLAMWVSISMACSLILQIMLMWVINHSHRWSPERKKTSENTESLEIDALVTDPTRALLNLLQILLRMRSSILLL</sequence>
<keyword evidence="1" id="KW-0472">Membrane</keyword>
<proteinExistence type="predicted"/>
<evidence type="ECO:0000313" key="3">
    <source>
        <dbReference type="Proteomes" id="UP001164929"/>
    </source>
</evidence>
<feature type="transmembrane region" description="Helical" evidence="1">
    <location>
        <begin position="62"/>
        <end position="84"/>
    </location>
</feature>
<name>A0AAD6VWM8_9ROSI</name>
<dbReference type="EMBL" id="JAQIZT010000007">
    <property type="protein sequence ID" value="KAJ6990722.1"/>
    <property type="molecule type" value="Genomic_DNA"/>
</dbReference>
<evidence type="ECO:0000256" key="1">
    <source>
        <dbReference type="SAM" id="Phobius"/>
    </source>
</evidence>